<evidence type="ECO:0000313" key="2">
    <source>
        <dbReference type="Proteomes" id="UP000828390"/>
    </source>
</evidence>
<dbReference type="AlphaFoldDB" id="A0A9D4HJM2"/>
<sequence length="58" mass="6585">MASVSLIICNKIWQKGNCPHYGRNPSSSLSSRKETYSYVRTTYQPHQSPQQGHAKEFG</sequence>
<keyword evidence="2" id="KW-1185">Reference proteome</keyword>
<name>A0A9D4HJM2_DREPO</name>
<reference evidence="1" key="1">
    <citation type="journal article" date="2019" name="bioRxiv">
        <title>The Genome of the Zebra Mussel, Dreissena polymorpha: A Resource for Invasive Species Research.</title>
        <authorList>
            <person name="McCartney M.A."/>
            <person name="Auch B."/>
            <person name="Kono T."/>
            <person name="Mallez S."/>
            <person name="Zhang Y."/>
            <person name="Obille A."/>
            <person name="Becker A."/>
            <person name="Abrahante J.E."/>
            <person name="Garbe J."/>
            <person name="Badalamenti J.P."/>
            <person name="Herman A."/>
            <person name="Mangelson H."/>
            <person name="Liachko I."/>
            <person name="Sullivan S."/>
            <person name="Sone E.D."/>
            <person name="Koren S."/>
            <person name="Silverstein K.A.T."/>
            <person name="Beckman K.B."/>
            <person name="Gohl D.M."/>
        </authorList>
    </citation>
    <scope>NUCLEOTIDE SEQUENCE</scope>
    <source>
        <strain evidence="1">Duluth1</strain>
        <tissue evidence="1">Whole animal</tissue>
    </source>
</reference>
<evidence type="ECO:0000313" key="1">
    <source>
        <dbReference type="EMBL" id="KAH3719883.1"/>
    </source>
</evidence>
<gene>
    <name evidence="1" type="ORF">DPMN_062767</name>
</gene>
<dbReference type="Proteomes" id="UP000828390">
    <property type="component" value="Unassembled WGS sequence"/>
</dbReference>
<accession>A0A9D4HJM2</accession>
<dbReference type="EMBL" id="JAIWYP010000013">
    <property type="protein sequence ID" value="KAH3719883.1"/>
    <property type="molecule type" value="Genomic_DNA"/>
</dbReference>
<comment type="caution">
    <text evidence="1">The sequence shown here is derived from an EMBL/GenBank/DDBJ whole genome shotgun (WGS) entry which is preliminary data.</text>
</comment>
<protein>
    <submittedName>
        <fullName evidence="1">Uncharacterized protein</fullName>
    </submittedName>
</protein>
<reference evidence="1" key="2">
    <citation type="submission" date="2020-11" db="EMBL/GenBank/DDBJ databases">
        <authorList>
            <person name="McCartney M.A."/>
            <person name="Auch B."/>
            <person name="Kono T."/>
            <person name="Mallez S."/>
            <person name="Becker A."/>
            <person name="Gohl D.M."/>
            <person name="Silverstein K.A.T."/>
            <person name="Koren S."/>
            <person name="Bechman K.B."/>
            <person name="Herman A."/>
            <person name="Abrahante J.E."/>
            <person name="Garbe J."/>
        </authorList>
    </citation>
    <scope>NUCLEOTIDE SEQUENCE</scope>
    <source>
        <strain evidence="1">Duluth1</strain>
        <tissue evidence="1">Whole animal</tissue>
    </source>
</reference>
<organism evidence="1 2">
    <name type="scientific">Dreissena polymorpha</name>
    <name type="common">Zebra mussel</name>
    <name type="synonym">Mytilus polymorpha</name>
    <dbReference type="NCBI Taxonomy" id="45954"/>
    <lineage>
        <taxon>Eukaryota</taxon>
        <taxon>Metazoa</taxon>
        <taxon>Spiralia</taxon>
        <taxon>Lophotrochozoa</taxon>
        <taxon>Mollusca</taxon>
        <taxon>Bivalvia</taxon>
        <taxon>Autobranchia</taxon>
        <taxon>Heteroconchia</taxon>
        <taxon>Euheterodonta</taxon>
        <taxon>Imparidentia</taxon>
        <taxon>Neoheterodontei</taxon>
        <taxon>Myida</taxon>
        <taxon>Dreissenoidea</taxon>
        <taxon>Dreissenidae</taxon>
        <taxon>Dreissena</taxon>
    </lineage>
</organism>
<proteinExistence type="predicted"/>